<evidence type="ECO:0000256" key="7">
    <source>
        <dbReference type="SAM" id="Phobius"/>
    </source>
</evidence>
<protein>
    <recommendedName>
        <fullName evidence="10">MmpS protein</fullName>
    </recommendedName>
</protein>
<evidence type="ECO:0000256" key="5">
    <source>
        <dbReference type="ARBA" id="ARBA00022989"/>
    </source>
</evidence>
<dbReference type="InterPro" id="IPR008693">
    <property type="entry name" value="MmpS"/>
</dbReference>
<evidence type="ECO:0000256" key="3">
    <source>
        <dbReference type="ARBA" id="ARBA00022475"/>
    </source>
</evidence>
<comment type="subcellular location">
    <subcellularLocation>
        <location evidence="1">Cell membrane</location>
    </subcellularLocation>
</comment>
<dbReference type="EMBL" id="LZLS01000217">
    <property type="protein sequence ID" value="OBK20703.1"/>
    <property type="molecule type" value="Genomic_DNA"/>
</dbReference>
<dbReference type="Pfam" id="PF05423">
    <property type="entry name" value="Mycobact_memb"/>
    <property type="match status" value="1"/>
</dbReference>
<feature type="transmembrane region" description="Helical" evidence="7">
    <location>
        <begin position="6"/>
        <end position="26"/>
    </location>
</feature>
<keyword evidence="5 7" id="KW-1133">Transmembrane helix</keyword>
<dbReference type="Gene3D" id="2.60.40.2880">
    <property type="entry name" value="MmpS1-5, C-terminal soluble domain"/>
    <property type="match status" value="1"/>
</dbReference>
<evidence type="ECO:0000256" key="2">
    <source>
        <dbReference type="ARBA" id="ARBA00007531"/>
    </source>
</evidence>
<dbReference type="Proteomes" id="UP000093928">
    <property type="component" value="Unassembled WGS sequence"/>
</dbReference>
<evidence type="ECO:0000256" key="4">
    <source>
        <dbReference type="ARBA" id="ARBA00022692"/>
    </source>
</evidence>
<evidence type="ECO:0008006" key="10">
    <source>
        <dbReference type="Google" id="ProtNLM"/>
    </source>
</evidence>
<keyword evidence="4 7" id="KW-0812">Transmembrane</keyword>
<reference evidence="8 9" key="1">
    <citation type="submission" date="2016-06" db="EMBL/GenBank/DDBJ databases">
        <authorList>
            <person name="Kjaerup R.B."/>
            <person name="Dalgaard T.S."/>
            <person name="Juul-Madsen H.R."/>
        </authorList>
    </citation>
    <scope>NUCLEOTIDE SEQUENCE [LARGE SCALE GENOMIC DNA]</scope>
    <source>
        <strain evidence="8 9">1165133.8</strain>
    </source>
</reference>
<comment type="caution">
    <text evidence="8">The sequence shown here is derived from an EMBL/GenBank/DDBJ whole genome shotgun (WGS) entry which is preliminary data.</text>
</comment>
<evidence type="ECO:0000256" key="6">
    <source>
        <dbReference type="ARBA" id="ARBA00023136"/>
    </source>
</evidence>
<dbReference type="GO" id="GO:0005886">
    <property type="term" value="C:plasma membrane"/>
    <property type="evidence" value="ECO:0007669"/>
    <property type="project" value="UniProtKB-SubCell"/>
</dbReference>
<proteinExistence type="inferred from homology"/>
<keyword evidence="3" id="KW-1003">Cell membrane</keyword>
<name>A0A1A3NF05_MYCAS</name>
<comment type="similarity">
    <text evidence="2">Belongs to the MmpS family.</text>
</comment>
<dbReference type="AlphaFoldDB" id="A0A1A3NF05"/>
<sequence length="133" mass="13869">MWPWVLGGVILLLVVVVVAVAIFVVVGSKRSGGVDVTYEVEGTANSADITYTAPGDNSQSEHGVSLPWRKKVTLGTTVVLAALTVTTLQSGATVSCRVLADGKEVAQSGPTQMIVSCLGSTGNKWPSPTRSRR</sequence>
<evidence type="ECO:0000313" key="9">
    <source>
        <dbReference type="Proteomes" id="UP000093928"/>
    </source>
</evidence>
<keyword evidence="6 7" id="KW-0472">Membrane</keyword>
<evidence type="ECO:0000256" key="1">
    <source>
        <dbReference type="ARBA" id="ARBA00004236"/>
    </source>
</evidence>
<accession>A0A1A3NF05</accession>
<organism evidence="8 9">
    <name type="scientific">Mycobacterium asiaticum</name>
    <dbReference type="NCBI Taxonomy" id="1790"/>
    <lineage>
        <taxon>Bacteria</taxon>
        <taxon>Bacillati</taxon>
        <taxon>Actinomycetota</taxon>
        <taxon>Actinomycetes</taxon>
        <taxon>Mycobacteriales</taxon>
        <taxon>Mycobacteriaceae</taxon>
        <taxon>Mycobacterium</taxon>
    </lineage>
</organism>
<gene>
    <name evidence="8" type="ORF">A5634_12005</name>
</gene>
<dbReference type="InterPro" id="IPR038468">
    <property type="entry name" value="MmpS_C"/>
</dbReference>
<evidence type="ECO:0000313" key="8">
    <source>
        <dbReference type="EMBL" id="OBK20703.1"/>
    </source>
</evidence>